<proteinExistence type="predicted"/>
<name>A0A4Y6PYX3_PERCE</name>
<dbReference type="Pfam" id="PF13366">
    <property type="entry name" value="PDDEXK_3"/>
    <property type="match status" value="1"/>
</dbReference>
<dbReference type="EMBL" id="CP041186">
    <property type="protein sequence ID" value="QDG53512.1"/>
    <property type="molecule type" value="Genomic_DNA"/>
</dbReference>
<dbReference type="InterPro" id="IPR026350">
    <property type="entry name" value="GxxExxY"/>
</dbReference>
<dbReference type="AlphaFoldDB" id="A0A4Y6PYX3"/>
<keyword evidence="3" id="KW-1185">Reference proteome</keyword>
<evidence type="ECO:0000256" key="1">
    <source>
        <dbReference type="SAM" id="MobiDB-lite"/>
    </source>
</evidence>
<dbReference type="NCBIfam" id="TIGR04256">
    <property type="entry name" value="GxxExxY"/>
    <property type="match status" value="1"/>
</dbReference>
<organism evidence="2 3">
    <name type="scientific">Persicimonas caeni</name>
    <dbReference type="NCBI Taxonomy" id="2292766"/>
    <lineage>
        <taxon>Bacteria</taxon>
        <taxon>Deltaproteobacteria</taxon>
        <taxon>Bradymonadales</taxon>
        <taxon>Bradymonadaceae</taxon>
        <taxon>Persicimonas</taxon>
    </lineage>
</organism>
<evidence type="ECO:0000313" key="3">
    <source>
        <dbReference type="Proteomes" id="UP000315995"/>
    </source>
</evidence>
<accession>A0A5B8YDW1</accession>
<dbReference type="Proteomes" id="UP000315995">
    <property type="component" value="Chromosome"/>
</dbReference>
<feature type="region of interest" description="Disordered" evidence="1">
    <location>
        <begin position="127"/>
        <end position="156"/>
    </location>
</feature>
<protein>
    <submittedName>
        <fullName evidence="2">GxxExxY protein</fullName>
    </submittedName>
</protein>
<dbReference type="OrthoDB" id="9798792at2"/>
<dbReference type="RefSeq" id="WP_141199966.1">
    <property type="nucleotide sequence ID" value="NZ_CP041186.1"/>
</dbReference>
<feature type="compositionally biased region" description="Acidic residues" evidence="1">
    <location>
        <begin position="134"/>
        <end position="156"/>
    </location>
</feature>
<gene>
    <name evidence="2" type="ORF">FIV42_23030</name>
</gene>
<sequence>MAFQQEVKDDQLTGKIIGCAIDVHKELGPHQPEHLYREGLCVVLEDEGLEYEREYEVEITLRGRKIGTGFVDIMVEDEVALELKAVKKTTKDHYNQLGRNVHASGASRGLLLNFGETTLSTRRWVNSRLKKDDEEAEGTDDGTEDKGTEDEVAESS</sequence>
<reference evidence="2 3" key="1">
    <citation type="submission" date="2019-06" db="EMBL/GenBank/DDBJ databases">
        <title>Persicimonas caeni gen. nov., sp. nov., a predatory bacterium isolated from solar saltern.</title>
        <authorList>
            <person name="Wang S."/>
        </authorList>
    </citation>
    <scope>NUCLEOTIDE SEQUENCE [LARGE SCALE GENOMIC DNA]</scope>
    <source>
        <strain evidence="2 3">YN101</strain>
    </source>
</reference>
<evidence type="ECO:0000313" key="2">
    <source>
        <dbReference type="EMBL" id="QDG53512.1"/>
    </source>
</evidence>
<accession>A0A4Y6PYX3</accession>